<dbReference type="Proteomes" id="UP000594638">
    <property type="component" value="Unassembled WGS sequence"/>
</dbReference>
<keyword evidence="2" id="KW-1185">Reference proteome</keyword>
<dbReference type="Gramene" id="OE9A110754T1">
    <property type="protein sequence ID" value="OE9A110754C1"/>
    <property type="gene ID" value="OE9A110754"/>
</dbReference>
<evidence type="ECO:0000313" key="1">
    <source>
        <dbReference type="EMBL" id="CAA3014483.1"/>
    </source>
</evidence>
<name>A0A8S0UCK2_OLEEU</name>
<dbReference type="OrthoDB" id="10506054at2759"/>
<dbReference type="EMBL" id="CACTIH010007490">
    <property type="protein sequence ID" value="CAA3014483.1"/>
    <property type="molecule type" value="Genomic_DNA"/>
</dbReference>
<gene>
    <name evidence="1" type="ORF">OLEA9_A110754</name>
</gene>
<comment type="caution">
    <text evidence="1">The sequence shown here is derived from an EMBL/GenBank/DDBJ whole genome shotgun (WGS) entry which is preliminary data.</text>
</comment>
<evidence type="ECO:0000313" key="2">
    <source>
        <dbReference type="Proteomes" id="UP000594638"/>
    </source>
</evidence>
<reference evidence="1 2" key="1">
    <citation type="submission" date="2019-12" db="EMBL/GenBank/DDBJ databases">
        <authorList>
            <person name="Alioto T."/>
            <person name="Alioto T."/>
            <person name="Gomez Garrido J."/>
        </authorList>
    </citation>
    <scope>NUCLEOTIDE SEQUENCE [LARGE SCALE GENOMIC DNA]</scope>
</reference>
<accession>A0A8S0UCK2</accession>
<protein>
    <submittedName>
        <fullName evidence="1">Uncharacterized protein</fullName>
    </submittedName>
</protein>
<proteinExistence type="predicted"/>
<sequence length="157" mass="17720">MVARSLPGRRWPPEVCWWLNPSYFCSVPGDISFQEIMTKLTYLIDGGMLNYMFDDHDRHESAGSLKLRACLFPANLTVIENHMAFAEHRALELRYIDAINGIIRVTPWSTKPHPVIIVGQRGIYISSVCSSSGSPMSCTTKARVRVFTKRVELSAES</sequence>
<dbReference type="AlphaFoldDB" id="A0A8S0UCK2"/>
<organism evidence="1 2">
    <name type="scientific">Olea europaea subsp. europaea</name>
    <dbReference type="NCBI Taxonomy" id="158383"/>
    <lineage>
        <taxon>Eukaryota</taxon>
        <taxon>Viridiplantae</taxon>
        <taxon>Streptophyta</taxon>
        <taxon>Embryophyta</taxon>
        <taxon>Tracheophyta</taxon>
        <taxon>Spermatophyta</taxon>
        <taxon>Magnoliopsida</taxon>
        <taxon>eudicotyledons</taxon>
        <taxon>Gunneridae</taxon>
        <taxon>Pentapetalae</taxon>
        <taxon>asterids</taxon>
        <taxon>lamiids</taxon>
        <taxon>Lamiales</taxon>
        <taxon>Oleaceae</taxon>
        <taxon>Oleeae</taxon>
        <taxon>Olea</taxon>
    </lineage>
</organism>